<dbReference type="OrthoDB" id="9808814at2"/>
<reference evidence="3 4" key="1">
    <citation type="submission" date="2019-03" db="EMBL/GenBank/DDBJ databases">
        <title>Genomic Encyclopedia of Type Strains, Phase IV (KMG-IV): sequencing the most valuable type-strain genomes for metagenomic binning, comparative biology and taxonomic classification.</title>
        <authorList>
            <person name="Goeker M."/>
        </authorList>
    </citation>
    <scope>NUCLEOTIDE SEQUENCE [LARGE SCALE GENOMIC DNA]</scope>
    <source>
        <strain evidence="3 4">DSM 100556</strain>
    </source>
</reference>
<keyword evidence="4" id="KW-1185">Reference proteome</keyword>
<dbReference type="AlphaFoldDB" id="A0A4R1QS31"/>
<comment type="similarity">
    <text evidence="1">Belongs to the short-chain dehydrogenases/reductases (SDR) family.</text>
</comment>
<dbReference type="InterPro" id="IPR036291">
    <property type="entry name" value="NAD(P)-bd_dom_sf"/>
</dbReference>
<proteinExistence type="inferred from homology"/>
<name>A0A4R1QS31_9FIRM</name>
<dbReference type="PANTHER" id="PTHR42901">
    <property type="entry name" value="ALCOHOL DEHYDROGENASE"/>
    <property type="match status" value="1"/>
</dbReference>
<accession>A0A4R1QS31</accession>
<evidence type="ECO:0008006" key="5">
    <source>
        <dbReference type="Google" id="ProtNLM"/>
    </source>
</evidence>
<keyword evidence="2" id="KW-0560">Oxidoreductase</keyword>
<dbReference type="Proteomes" id="UP000295718">
    <property type="component" value="Unassembled WGS sequence"/>
</dbReference>
<dbReference type="CDD" id="cd05233">
    <property type="entry name" value="SDR_c"/>
    <property type="match status" value="1"/>
</dbReference>
<protein>
    <recommendedName>
        <fullName evidence="5">Short-subunit dehydrogenase</fullName>
    </recommendedName>
</protein>
<dbReference type="PANTHER" id="PTHR42901:SF1">
    <property type="entry name" value="ALCOHOL DEHYDROGENASE"/>
    <property type="match status" value="1"/>
</dbReference>
<dbReference type="Gene3D" id="3.40.50.720">
    <property type="entry name" value="NAD(P)-binding Rossmann-like Domain"/>
    <property type="match status" value="1"/>
</dbReference>
<gene>
    <name evidence="3" type="ORF">EDD76_11655</name>
</gene>
<dbReference type="STRING" id="1469948.GCA_000732725_03409"/>
<comment type="caution">
    <text evidence="3">The sequence shown here is derived from an EMBL/GenBank/DDBJ whole genome shotgun (WGS) entry which is preliminary data.</text>
</comment>
<organism evidence="3 4">
    <name type="scientific">Kineothrix alysoides</name>
    <dbReference type="NCBI Taxonomy" id="1469948"/>
    <lineage>
        <taxon>Bacteria</taxon>
        <taxon>Bacillati</taxon>
        <taxon>Bacillota</taxon>
        <taxon>Clostridia</taxon>
        <taxon>Lachnospirales</taxon>
        <taxon>Lachnospiraceae</taxon>
        <taxon>Kineothrix</taxon>
    </lineage>
</organism>
<dbReference type="SUPFAM" id="SSF51735">
    <property type="entry name" value="NAD(P)-binding Rossmann-fold domains"/>
    <property type="match status" value="1"/>
</dbReference>
<dbReference type="InterPro" id="IPR002347">
    <property type="entry name" value="SDR_fam"/>
</dbReference>
<dbReference type="GO" id="GO:0016491">
    <property type="term" value="F:oxidoreductase activity"/>
    <property type="evidence" value="ECO:0007669"/>
    <property type="project" value="UniProtKB-KW"/>
</dbReference>
<sequence>MGKRIAIITGASGGIGREFTKLMLREEVDEIWAIARNQEKLTALRNELGDKIIIVSKDLSKSEELLSIGKMLENEKPVIAYLINNAGLAKMGSYQDFAVEEITDTININCCALAVLCTVCIPYMIEGSRILNISSASSFQPLPYLNLYAATKVFERTFSRSLNVELRGTGITSTAVCPSWVDTELLMTEVNGKNIKFPGIVAPDRVAIKALKDAKRGKDMSVCTLYVKYLHMLAKLFPQKVIMNTWVHKIKEYI</sequence>
<dbReference type="Pfam" id="PF00106">
    <property type="entry name" value="adh_short"/>
    <property type="match status" value="1"/>
</dbReference>
<evidence type="ECO:0000256" key="1">
    <source>
        <dbReference type="ARBA" id="ARBA00006484"/>
    </source>
</evidence>
<dbReference type="PRINTS" id="PR00081">
    <property type="entry name" value="GDHRDH"/>
</dbReference>
<evidence type="ECO:0000313" key="3">
    <source>
        <dbReference type="EMBL" id="TCL55215.1"/>
    </source>
</evidence>
<evidence type="ECO:0000256" key="2">
    <source>
        <dbReference type="ARBA" id="ARBA00023002"/>
    </source>
</evidence>
<evidence type="ECO:0000313" key="4">
    <source>
        <dbReference type="Proteomes" id="UP000295718"/>
    </source>
</evidence>
<dbReference type="EMBL" id="SLUO01000016">
    <property type="protein sequence ID" value="TCL55215.1"/>
    <property type="molecule type" value="Genomic_DNA"/>
</dbReference>
<dbReference type="RefSeq" id="WP_031392034.1">
    <property type="nucleotide sequence ID" value="NZ_JPNB01000002.1"/>
</dbReference>